<protein>
    <recommendedName>
        <fullName evidence="7">Putative NAD(P)H nitroreductase</fullName>
        <ecNumber evidence="7">1.-.-.-</ecNumber>
    </recommendedName>
</protein>
<evidence type="ECO:0000256" key="7">
    <source>
        <dbReference type="PIRNR" id="PIRNR000232"/>
    </source>
</evidence>
<feature type="binding site" description="in other chain" evidence="8">
    <location>
        <begin position="138"/>
        <end position="140"/>
    </location>
    <ligand>
        <name>FMN</name>
        <dbReference type="ChEBI" id="CHEBI:58210"/>
        <note>ligand shared between dimeric partners</note>
    </ligand>
</feature>
<dbReference type="STRING" id="247633.GP2143_04925"/>
<keyword evidence="5 7" id="KW-0560">Oxidoreductase</keyword>
<dbReference type="OrthoDB" id="9804207at2"/>
<dbReference type="InterPro" id="IPR052530">
    <property type="entry name" value="NAD(P)H_nitroreductase"/>
</dbReference>
<feature type="binding site" description="in other chain" evidence="8">
    <location>
        <begin position="10"/>
        <end position="12"/>
    </location>
    <ligand>
        <name>FMN</name>
        <dbReference type="ChEBI" id="CHEBI:58210"/>
        <note>ligand shared between dimeric partners</note>
    </ligand>
</feature>
<sequence length="193" mass="20724">MDALTLLHSRNSAPRLRDPAPEGDVLESILKAGLRAPDHAWLAPWRFLTIASTDREHLGKLFVKGQQAQRKVSGAAELTDGEVKKISAKPLRAPLIIVVIASPTEHPKVPAIEQQLSAGCAAHGIMLAAHASGYGGIWRTGDNAFNQVVMTGLGLQDHESIAGFLYIGTIDGELKPIRNLSVADYSQAWPPTL</sequence>
<feature type="region of interest" description="Disordered" evidence="9">
    <location>
        <begin position="1"/>
        <end position="20"/>
    </location>
</feature>
<evidence type="ECO:0000256" key="4">
    <source>
        <dbReference type="ARBA" id="ARBA00022857"/>
    </source>
</evidence>
<evidence type="ECO:0000256" key="6">
    <source>
        <dbReference type="ARBA" id="ARBA00023027"/>
    </source>
</evidence>
<evidence type="ECO:0000256" key="8">
    <source>
        <dbReference type="PIRSR" id="PIRSR000232-1"/>
    </source>
</evidence>
<organism evidence="11 12">
    <name type="scientific">marine gamma proteobacterium HTCC2143</name>
    <dbReference type="NCBI Taxonomy" id="247633"/>
    <lineage>
        <taxon>Bacteria</taxon>
        <taxon>Pseudomonadati</taxon>
        <taxon>Pseudomonadota</taxon>
        <taxon>Gammaproteobacteria</taxon>
        <taxon>Cellvibrionales</taxon>
        <taxon>Spongiibacteraceae</taxon>
        <taxon>BD1-7 clade</taxon>
    </lineage>
</organism>
<proteinExistence type="inferred from homology"/>
<dbReference type="CDD" id="cd02135">
    <property type="entry name" value="YdjA-like"/>
    <property type="match status" value="1"/>
</dbReference>
<dbReference type="GO" id="GO:0016491">
    <property type="term" value="F:oxidoreductase activity"/>
    <property type="evidence" value="ECO:0007669"/>
    <property type="project" value="UniProtKB-UniRule"/>
</dbReference>
<reference evidence="11 12" key="1">
    <citation type="journal article" date="2010" name="J. Bacteriol.">
        <title>Genome sequence of the oligotrophic marine Gammaproteobacterium HTCC2143, isolated from the Oregon Coast.</title>
        <authorList>
            <person name="Oh H.M."/>
            <person name="Kang I."/>
            <person name="Ferriera S."/>
            <person name="Giovannoni S.J."/>
            <person name="Cho J.C."/>
        </authorList>
    </citation>
    <scope>NUCLEOTIDE SEQUENCE [LARGE SCALE GENOMIC DNA]</scope>
    <source>
        <strain evidence="11 12">HTCC2143</strain>
    </source>
</reference>
<dbReference type="Pfam" id="PF00881">
    <property type="entry name" value="Nitroreductase"/>
    <property type="match status" value="1"/>
</dbReference>
<keyword evidence="4 7" id="KW-0521">NADP</keyword>
<keyword evidence="3 7" id="KW-0288">FMN</keyword>
<dbReference type="AlphaFoldDB" id="A0YB35"/>
<evidence type="ECO:0000256" key="1">
    <source>
        <dbReference type="ARBA" id="ARBA00007118"/>
    </source>
</evidence>
<feature type="binding site" evidence="8">
    <location>
        <position position="39"/>
    </location>
    <ligand>
        <name>FMN</name>
        <dbReference type="ChEBI" id="CHEBI:58210"/>
        <note>ligand shared between dimeric partners</note>
    </ligand>
</feature>
<evidence type="ECO:0000256" key="9">
    <source>
        <dbReference type="SAM" id="MobiDB-lite"/>
    </source>
</evidence>
<dbReference type="eggNOG" id="COG0778">
    <property type="taxonomic scope" value="Bacteria"/>
</dbReference>
<keyword evidence="2 7" id="KW-0285">Flavoprotein</keyword>
<name>A0YB35_9GAMM</name>
<keyword evidence="12" id="KW-1185">Reference proteome</keyword>
<feature type="domain" description="Nitroreductase" evidence="10">
    <location>
        <begin position="17"/>
        <end position="168"/>
    </location>
</feature>
<evidence type="ECO:0000259" key="10">
    <source>
        <dbReference type="Pfam" id="PF00881"/>
    </source>
</evidence>
<dbReference type="SUPFAM" id="SSF55469">
    <property type="entry name" value="FMN-dependent nitroreductase-like"/>
    <property type="match status" value="1"/>
</dbReference>
<dbReference type="PANTHER" id="PTHR43821:SF1">
    <property type="entry name" value="NAD(P)H NITROREDUCTASE YDJA-RELATED"/>
    <property type="match status" value="1"/>
</dbReference>
<dbReference type="InterPro" id="IPR029479">
    <property type="entry name" value="Nitroreductase"/>
</dbReference>
<evidence type="ECO:0000256" key="3">
    <source>
        <dbReference type="ARBA" id="ARBA00022643"/>
    </source>
</evidence>
<comment type="caution">
    <text evidence="11">The sequence shown here is derived from an EMBL/GenBank/DDBJ whole genome shotgun (WGS) entry which is preliminary data.</text>
</comment>
<feature type="binding site" evidence="8">
    <location>
        <position position="35"/>
    </location>
    <ligand>
        <name>FMN</name>
        <dbReference type="ChEBI" id="CHEBI:58210"/>
        <note>ligand shared between dimeric partners</note>
    </ligand>
</feature>
<dbReference type="EC" id="1.-.-.-" evidence="7"/>
<gene>
    <name evidence="11" type="ORF">GP2143_04925</name>
</gene>
<evidence type="ECO:0000313" key="11">
    <source>
        <dbReference type="EMBL" id="EAW31765.1"/>
    </source>
</evidence>
<accession>A0YB35</accession>
<dbReference type="PANTHER" id="PTHR43821">
    <property type="entry name" value="NAD(P)H NITROREDUCTASE YDJA-RELATED"/>
    <property type="match status" value="1"/>
</dbReference>
<comment type="cofactor">
    <cofactor evidence="8">
        <name>FMN</name>
        <dbReference type="ChEBI" id="CHEBI:58210"/>
    </cofactor>
    <text evidence="8">Binds 1 FMN per subunit.</text>
</comment>
<evidence type="ECO:0000256" key="5">
    <source>
        <dbReference type="ARBA" id="ARBA00023002"/>
    </source>
</evidence>
<comment type="similarity">
    <text evidence="1 7">Belongs to the nitroreductase family.</text>
</comment>
<dbReference type="EMBL" id="AAVT01000002">
    <property type="protein sequence ID" value="EAW31765.1"/>
    <property type="molecule type" value="Genomic_DNA"/>
</dbReference>
<evidence type="ECO:0000313" key="12">
    <source>
        <dbReference type="Proteomes" id="UP000004931"/>
    </source>
</evidence>
<dbReference type="InterPro" id="IPR000415">
    <property type="entry name" value="Nitroreductase-like"/>
</dbReference>
<keyword evidence="6 7" id="KW-0520">NAD</keyword>
<dbReference type="Proteomes" id="UP000004931">
    <property type="component" value="Unassembled WGS sequence"/>
</dbReference>
<dbReference type="InterPro" id="IPR026021">
    <property type="entry name" value="YdjA-like"/>
</dbReference>
<evidence type="ECO:0000256" key="2">
    <source>
        <dbReference type="ARBA" id="ARBA00022630"/>
    </source>
</evidence>
<dbReference type="Gene3D" id="3.40.109.10">
    <property type="entry name" value="NADH Oxidase"/>
    <property type="match status" value="1"/>
</dbReference>
<dbReference type="PIRSF" id="PIRSF000232">
    <property type="entry name" value="YdjA"/>
    <property type="match status" value="1"/>
</dbReference>